<dbReference type="GO" id="GO:0005509">
    <property type="term" value="F:calcium ion binding"/>
    <property type="evidence" value="ECO:0007669"/>
    <property type="project" value="InterPro"/>
</dbReference>
<dbReference type="InterPro" id="IPR002683">
    <property type="entry name" value="PsbP_C"/>
</dbReference>
<dbReference type="GO" id="GO:0009654">
    <property type="term" value="C:photosystem II oxygen evolving complex"/>
    <property type="evidence" value="ECO:0007669"/>
    <property type="project" value="InterPro"/>
</dbReference>
<evidence type="ECO:0000313" key="5">
    <source>
        <dbReference type="Proteomes" id="UP000256977"/>
    </source>
</evidence>
<dbReference type="Gene3D" id="3.40.1000.10">
    <property type="entry name" value="Mog1/PsbP, alpha/beta/alpha sandwich"/>
    <property type="match status" value="1"/>
</dbReference>
<dbReference type="RefSeq" id="WP_116065897.1">
    <property type="nucleotide sequence ID" value="NZ_QRDZ01000062.1"/>
</dbReference>
<keyword evidence="2" id="KW-0732">Signal</keyword>
<accession>A0A3D9HQZ4</accession>
<keyword evidence="5" id="KW-1185">Reference proteome</keyword>
<proteinExistence type="predicted"/>
<dbReference type="Pfam" id="PF01789">
    <property type="entry name" value="PsbP"/>
    <property type="match status" value="1"/>
</dbReference>
<feature type="compositionally biased region" description="Low complexity" evidence="1">
    <location>
        <begin position="36"/>
        <end position="64"/>
    </location>
</feature>
<dbReference type="GO" id="GO:0015979">
    <property type="term" value="P:photosynthesis"/>
    <property type="evidence" value="ECO:0007669"/>
    <property type="project" value="InterPro"/>
</dbReference>
<dbReference type="GO" id="GO:0019898">
    <property type="term" value="C:extrinsic component of membrane"/>
    <property type="evidence" value="ECO:0007669"/>
    <property type="project" value="InterPro"/>
</dbReference>
<name>A0A3D9HQZ4_9BACL</name>
<comment type="caution">
    <text evidence="4">The sequence shown here is derived from an EMBL/GenBank/DDBJ whole genome shotgun (WGS) entry which is preliminary data.</text>
</comment>
<sequence>MKTSKAKQVLKWSLPLGLALLLAACGSGSNDKRDGATPSGSSSPIASASSGPSGSPSQSADPGANAGFEMFTDDASGVEIQYPQDWALSHDVPGAIITFMTALEDGDKFRDNVSISMQDLGGEEMDLAQYVEVTEEQLQGIITDFTLLSEEQFATDDGLDIQVIKYTGKQGDFSLTWQQLLSIKNGKAYVLTYLAEDDAFDKYVETVGQMVETLVIY</sequence>
<feature type="chain" id="PRO_5039039551" evidence="2">
    <location>
        <begin position="30"/>
        <end position="217"/>
    </location>
</feature>
<reference evidence="4 5" key="1">
    <citation type="submission" date="2018-07" db="EMBL/GenBank/DDBJ databases">
        <title>Genomic Encyclopedia of Type Strains, Phase III (KMG-III): the genomes of soil and plant-associated and newly described type strains.</title>
        <authorList>
            <person name="Whitman W."/>
        </authorList>
    </citation>
    <scope>NUCLEOTIDE SEQUENCE [LARGE SCALE GENOMIC DNA]</scope>
    <source>
        <strain evidence="4 5">CECT 7287</strain>
    </source>
</reference>
<feature type="domain" description="PsbP C-terminal" evidence="3">
    <location>
        <begin position="66"/>
        <end position="214"/>
    </location>
</feature>
<evidence type="ECO:0000259" key="3">
    <source>
        <dbReference type="Pfam" id="PF01789"/>
    </source>
</evidence>
<protein>
    <submittedName>
        <fullName evidence="4">PsbP protein</fullName>
    </submittedName>
</protein>
<feature type="region of interest" description="Disordered" evidence="1">
    <location>
        <begin position="28"/>
        <end position="70"/>
    </location>
</feature>
<dbReference type="AlphaFoldDB" id="A0A3D9HQZ4"/>
<dbReference type="PROSITE" id="PS51257">
    <property type="entry name" value="PROKAR_LIPOPROTEIN"/>
    <property type="match status" value="1"/>
</dbReference>
<dbReference type="EMBL" id="QRDZ01000062">
    <property type="protein sequence ID" value="RED51815.1"/>
    <property type="molecule type" value="Genomic_DNA"/>
</dbReference>
<dbReference type="Proteomes" id="UP000256977">
    <property type="component" value="Unassembled WGS sequence"/>
</dbReference>
<gene>
    <name evidence="4" type="ORF">DFP98_1626</name>
</gene>
<feature type="signal peptide" evidence="2">
    <location>
        <begin position="1"/>
        <end position="29"/>
    </location>
</feature>
<dbReference type="OrthoDB" id="2679569at2"/>
<evidence type="ECO:0000256" key="1">
    <source>
        <dbReference type="SAM" id="MobiDB-lite"/>
    </source>
</evidence>
<organism evidence="4 5">
    <name type="scientific">Cohnella phaseoli</name>
    <dbReference type="NCBI Taxonomy" id="456490"/>
    <lineage>
        <taxon>Bacteria</taxon>
        <taxon>Bacillati</taxon>
        <taxon>Bacillota</taxon>
        <taxon>Bacilli</taxon>
        <taxon>Bacillales</taxon>
        <taxon>Paenibacillaceae</taxon>
        <taxon>Cohnella</taxon>
    </lineage>
</organism>
<evidence type="ECO:0000256" key="2">
    <source>
        <dbReference type="SAM" id="SignalP"/>
    </source>
</evidence>
<evidence type="ECO:0000313" key="4">
    <source>
        <dbReference type="EMBL" id="RED51815.1"/>
    </source>
</evidence>